<feature type="transmembrane region" description="Helical" evidence="10">
    <location>
        <begin position="107"/>
        <end position="129"/>
    </location>
</feature>
<dbReference type="Gene3D" id="3.40.50.300">
    <property type="entry name" value="P-loop containing nucleotide triphosphate hydrolases"/>
    <property type="match status" value="2"/>
</dbReference>
<feature type="transmembrane region" description="Helical" evidence="10">
    <location>
        <begin position="289"/>
        <end position="312"/>
    </location>
</feature>
<keyword evidence="4 10" id="KW-0812">Transmembrane</keyword>
<gene>
    <name evidence="13" type="ORF">GCL57_06580</name>
</gene>
<dbReference type="GO" id="GO:0005737">
    <property type="term" value="C:cytoplasm"/>
    <property type="evidence" value="ECO:0007669"/>
    <property type="project" value="UniProtKB-ARBA"/>
</dbReference>
<evidence type="ECO:0000256" key="3">
    <source>
        <dbReference type="ARBA" id="ARBA00022448"/>
    </source>
</evidence>
<dbReference type="GO" id="GO:0005524">
    <property type="term" value="F:ATP binding"/>
    <property type="evidence" value="ECO:0007669"/>
    <property type="project" value="UniProtKB-KW"/>
</dbReference>
<dbReference type="RefSeq" id="WP_152212564.1">
    <property type="nucleotide sequence ID" value="NZ_WFLN01000006.1"/>
</dbReference>
<dbReference type="PROSITE" id="PS00211">
    <property type="entry name" value="ABC_TRANSPORTER_1"/>
    <property type="match status" value="1"/>
</dbReference>
<feature type="transmembrane region" description="Helical" evidence="10">
    <location>
        <begin position="70"/>
        <end position="95"/>
    </location>
</feature>
<dbReference type="GO" id="GO:0016887">
    <property type="term" value="F:ATP hydrolysis activity"/>
    <property type="evidence" value="ECO:0007669"/>
    <property type="project" value="InterPro"/>
</dbReference>
<feature type="transmembrane region" description="Helical" evidence="10">
    <location>
        <begin position="179"/>
        <end position="201"/>
    </location>
</feature>
<dbReference type="Pfam" id="PF00664">
    <property type="entry name" value="ABC_membrane"/>
    <property type="match status" value="2"/>
</dbReference>
<organism evidence="13 14">
    <name type="scientific">Fluviispira multicolorata</name>
    <dbReference type="NCBI Taxonomy" id="2654512"/>
    <lineage>
        <taxon>Bacteria</taxon>
        <taxon>Pseudomonadati</taxon>
        <taxon>Bdellovibrionota</taxon>
        <taxon>Oligoflexia</taxon>
        <taxon>Silvanigrellales</taxon>
        <taxon>Silvanigrellaceae</taxon>
        <taxon>Fluviispira</taxon>
    </lineage>
</organism>
<keyword evidence="14" id="KW-1185">Reference proteome</keyword>
<evidence type="ECO:0000313" key="13">
    <source>
        <dbReference type="EMBL" id="KAB8030636.1"/>
    </source>
</evidence>
<evidence type="ECO:0000259" key="11">
    <source>
        <dbReference type="PROSITE" id="PS50893"/>
    </source>
</evidence>
<dbReference type="SUPFAM" id="SSF90123">
    <property type="entry name" value="ABC transporter transmembrane region"/>
    <property type="match status" value="2"/>
</dbReference>
<feature type="domain" description="ABC transmembrane type-1" evidence="12">
    <location>
        <begin position="648"/>
        <end position="915"/>
    </location>
</feature>
<comment type="similarity">
    <text evidence="2">Belongs to the ABC transporter superfamily. ABCC family. Conjugate transporter (TC 3.A.1.208) subfamily.</text>
</comment>
<dbReference type="SMART" id="SM00382">
    <property type="entry name" value="AAA"/>
    <property type="match status" value="2"/>
</dbReference>
<protein>
    <recommendedName>
        <fullName evidence="9">Multidrug resistance-like ATP-binding protein MdlB</fullName>
    </recommendedName>
</protein>
<reference evidence="13 14" key="1">
    <citation type="submission" date="2019-10" db="EMBL/GenBank/DDBJ databases">
        <title>New genus of Silvanigrellaceae.</title>
        <authorList>
            <person name="Pitt A."/>
            <person name="Hahn M.W."/>
        </authorList>
    </citation>
    <scope>NUCLEOTIDE SEQUENCE [LARGE SCALE GENOMIC DNA]</scope>
    <source>
        <strain evidence="13 14">33A1-SZDP</strain>
    </source>
</reference>
<dbReference type="EMBL" id="WFLN01000006">
    <property type="protein sequence ID" value="KAB8030636.1"/>
    <property type="molecule type" value="Genomic_DNA"/>
</dbReference>
<dbReference type="InterPro" id="IPR011527">
    <property type="entry name" value="ABC1_TM_dom"/>
</dbReference>
<dbReference type="PANTHER" id="PTHR24223">
    <property type="entry name" value="ATP-BINDING CASSETTE SUB-FAMILY C"/>
    <property type="match status" value="1"/>
</dbReference>
<evidence type="ECO:0000256" key="1">
    <source>
        <dbReference type="ARBA" id="ARBA00004651"/>
    </source>
</evidence>
<comment type="subcellular location">
    <subcellularLocation>
        <location evidence="1">Cell membrane</location>
        <topology evidence="1">Multi-pass membrane protein</topology>
    </subcellularLocation>
</comment>
<dbReference type="InterPro" id="IPR027417">
    <property type="entry name" value="P-loop_NTPase"/>
</dbReference>
<dbReference type="Proteomes" id="UP000442694">
    <property type="component" value="Unassembled WGS sequence"/>
</dbReference>
<accession>A0A833N4A7</accession>
<feature type="transmembrane region" description="Helical" evidence="10">
    <location>
        <begin position="642"/>
        <end position="661"/>
    </location>
</feature>
<dbReference type="InterPro" id="IPR050173">
    <property type="entry name" value="ABC_transporter_C-like"/>
</dbReference>
<dbReference type="PROSITE" id="PS50893">
    <property type="entry name" value="ABC_TRANSPORTER_2"/>
    <property type="match status" value="2"/>
</dbReference>
<evidence type="ECO:0000256" key="4">
    <source>
        <dbReference type="ARBA" id="ARBA00022692"/>
    </source>
</evidence>
<evidence type="ECO:0000256" key="10">
    <source>
        <dbReference type="SAM" id="Phobius"/>
    </source>
</evidence>
<dbReference type="InterPro" id="IPR017871">
    <property type="entry name" value="ABC_transporter-like_CS"/>
</dbReference>
<dbReference type="Pfam" id="PF00005">
    <property type="entry name" value="ABC_tran"/>
    <property type="match status" value="2"/>
</dbReference>
<dbReference type="GO" id="GO:0005886">
    <property type="term" value="C:plasma membrane"/>
    <property type="evidence" value="ECO:0007669"/>
    <property type="project" value="UniProtKB-SubCell"/>
</dbReference>
<dbReference type="InterPro" id="IPR003593">
    <property type="entry name" value="AAA+_ATPase"/>
</dbReference>
<dbReference type="GO" id="GO:0140359">
    <property type="term" value="F:ABC-type transporter activity"/>
    <property type="evidence" value="ECO:0007669"/>
    <property type="project" value="InterPro"/>
</dbReference>
<dbReference type="InterPro" id="IPR003439">
    <property type="entry name" value="ABC_transporter-like_ATP-bd"/>
</dbReference>
<keyword evidence="3" id="KW-0813">Transport</keyword>
<feature type="transmembrane region" description="Helical" evidence="10">
    <location>
        <begin position="694"/>
        <end position="717"/>
    </location>
</feature>
<evidence type="ECO:0000256" key="6">
    <source>
        <dbReference type="ARBA" id="ARBA00022840"/>
    </source>
</evidence>
<dbReference type="FunFam" id="3.40.50.300:FF:000604">
    <property type="entry name" value="ABC transporter B family member 28"/>
    <property type="match status" value="1"/>
</dbReference>
<dbReference type="Gene3D" id="1.20.1560.10">
    <property type="entry name" value="ABC transporter type 1, transmembrane domain"/>
    <property type="match status" value="2"/>
</dbReference>
<evidence type="ECO:0000256" key="7">
    <source>
        <dbReference type="ARBA" id="ARBA00022989"/>
    </source>
</evidence>
<proteinExistence type="inferred from homology"/>
<feature type="domain" description="ABC transporter" evidence="11">
    <location>
        <begin position="367"/>
        <end position="589"/>
    </location>
</feature>
<feature type="domain" description="ABC transmembrane type-1" evidence="12">
    <location>
        <begin position="71"/>
        <end position="347"/>
    </location>
</feature>
<sequence>MELLKNLFFLYLTPVFKKILNKDSNWTETDVPTLAPVFSDKYLNEFERKLNYKSKMHLAKSFLDRTKKQILLLITLMLLRVLFSLLSFFALYYFINQIMYFKNIHSAILSSLLMTSSIFFNGIITAQYFKKNYRFQYFTKYFFARYIFKKIPKLYREEFNEALIINNSTSDIEEFSTMIFSFFEFIHDLLISLGCLILLFYYLGISAFFAIGILLIFIPLIKWVVSKTTKKDEEIQEEKDNRIQILNSLFSQIRNIKSYLLEKYFHNKIIEIRNRELNKFKVNTKYYAFTYKLISILQSILCISTLACFLALGHELTLPVLFTCLGLFKTLESSIFESFEFIQIYSSGKASLNRLFNLIKNSKEEELTENNLKKDHENCIKINTKNPNFNLSFKKGEKVAIIGKIGSGKSLLLEIMSGFKTIKKGKILLQDNPLFIKQTPWIMNASIRENISLGNSNLNLDKFIHAANLEDDIKLLKNGVETLIGENGVNLSGGQKQRIALARAATMNTEIILLDDPLSALDMQTAEKIVNRLFCELWKEKSLIIATHNLNYIHLFDRIILLDKCNILADGNFNDLINFSSNFIDFYQKAHNSSELNKVIQNDKKKIPQGFNVNDELEIENLKNSFKTYLFYLRAILQTKKLYGIFYLIIFLILFIGTAFLPKFQDIWLSFWSSKNLSIMNFNFINNFSNMSNILIYSLFGLLSALSIALLTFLWSYRGVYVSELLNIKSLNKLLFSPLKSIDTLTTGRVISCFSHDISILDSKLPKYFQKFLCVIFEMIFFLISLFLIKPIIILLIFPIILLQYKILKLYIHSSRALNRKIAIPRASRINNIRESYQGQNILSALNMQEWFFSKYILNLQEEVRMEILEADIDMWHCFMCFLNNALLILIISLIGIFLIHVGSISAPILSLITTWIMIDILHFVFNFSHSFSNVEQGLVSLERVEEFSYEKVGVSENKSKIISSNKEGSFIEFKNVYMQYENQERYVLNNFSTSINFGETIGIVGKTGSGKSSILSLLLKFYDYSHGQIFFNGKGIETYSTQEIRQQISIVLQNPQFFPGSIRYNLDPHDKCKDEMIFSLLSELNILEMINSFPEGIHTNVLSEKFLLSVGQRQILSFARALLKPAKVLLLDEATANIDIKSEQIILKKLKDLKGTITIIIIAHRTDILASADRVISI</sequence>
<keyword evidence="7 10" id="KW-1133">Transmembrane helix</keyword>
<dbReference type="PROSITE" id="PS50929">
    <property type="entry name" value="ABC_TM1F"/>
    <property type="match status" value="2"/>
</dbReference>
<dbReference type="AlphaFoldDB" id="A0A833N4A7"/>
<dbReference type="PANTHER" id="PTHR24223:SF456">
    <property type="entry name" value="MULTIDRUG RESISTANCE-ASSOCIATED PROTEIN LETHAL(2)03659"/>
    <property type="match status" value="1"/>
</dbReference>
<evidence type="ECO:0000256" key="2">
    <source>
        <dbReference type="ARBA" id="ARBA00009726"/>
    </source>
</evidence>
<dbReference type="SUPFAM" id="SSF52540">
    <property type="entry name" value="P-loop containing nucleoside triphosphate hydrolases"/>
    <property type="match status" value="2"/>
</dbReference>
<comment type="caution">
    <text evidence="13">The sequence shown here is derived from an EMBL/GenBank/DDBJ whole genome shotgun (WGS) entry which is preliminary data.</text>
</comment>
<feature type="transmembrane region" description="Helical" evidence="10">
    <location>
        <begin position="875"/>
        <end position="899"/>
    </location>
</feature>
<keyword evidence="6 13" id="KW-0067">ATP-binding</keyword>
<feature type="domain" description="ABC transporter" evidence="11">
    <location>
        <begin position="972"/>
        <end position="1179"/>
    </location>
</feature>
<evidence type="ECO:0000259" key="12">
    <source>
        <dbReference type="PROSITE" id="PS50929"/>
    </source>
</evidence>
<name>A0A833N4A7_9BACT</name>
<keyword evidence="5" id="KW-0547">Nucleotide-binding</keyword>
<dbReference type="InterPro" id="IPR036640">
    <property type="entry name" value="ABC1_TM_sf"/>
</dbReference>
<evidence type="ECO:0000256" key="9">
    <source>
        <dbReference type="ARBA" id="ARBA00040960"/>
    </source>
</evidence>
<keyword evidence="8 10" id="KW-0472">Membrane</keyword>
<evidence type="ECO:0000313" key="14">
    <source>
        <dbReference type="Proteomes" id="UP000442694"/>
    </source>
</evidence>
<evidence type="ECO:0000256" key="5">
    <source>
        <dbReference type="ARBA" id="ARBA00022741"/>
    </source>
</evidence>
<evidence type="ECO:0000256" key="8">
    <source>
        <dbReference type="ARBA" id="ARBA00023136"/>
    </source>
</evidence>